<evidence type="ECO:0008006" key="3">
    <source>
        <dbReference type="Google" id="ProtNLM"/>
    </source>
</evidence>
<keyword evidence="2" id="KW-1185">Reference proteome</keyword>
<proteinExistence type="predicted"/>
<comment type="caution">
    <text evidence="1">The sequence shown here is derived from an EMBL/GenBank/DDBJ whole genome shotgun (WGS) entry which is preliminary data.</text>
</comment>
<organism evidence="1 2">
    <name type="scientific">Gordonia alkaliphila</name>
    <dbReference type="NCBI Taxonomy" id="1053547"/>
    <lineage>
        <taxon>Bacteria</taxon>
        <taxon>Bacillati</taxon>
        <taxon>Actinomycetota</taxon>
        <taxon>Actinomycetes</taxon>
        <taxon>Mycobacteriales</taxon>
        <taxon>Gordoniaceae</taxon>
        <taxon>Gordonia</taxon>
    </lineage>
</organism>
<reference evidence="2" key="1">
    <citation type="journal article" date="2019" name="Int. J. Syst. Evol. Microbiol.">
        <title>The Global Catalogue of Microorganisms (GCM) 10K type strain sequencing project: providing services to taxonomists for standard genome sequencing and annotation.</title>
        <authorList>
            <consortium name="The Broad Institute Genomics Platform"/>
            <consortium name="The Broad Institute Genome Sequencing Center for Infectious Disease"/>
            <person name="Wu L."/>
            <person name="Ma J."/>
        </authorList>
    </citation>
    <scope>NUCLEOTIDE SEQUENCE [LARGE SCALE GENOMIC DNA]</scope>
    <source>
        <strain evidence="2">JCM 18077</strain>
    </source>
</reference>
<name>A0ABP8Z197_9ACTN</name>
<gene>
    <name evidence="1" type="ORF">GCM10023217_10460</name>
</gene>
<dbReference type="EMBL" id="BAABIE010000003">
    <property type="protein sequence ID" value="GAA4743583.1"/>
    <property type="molecule type" value="Genomic_DNA"/>
</dbReference>
<dbReference type="RefSeq" id="WP_246993102.1">
    <property type="nucleotide sequence ID" value="NZ_BAABIE010000003.1"/>
</dbReference>
<sequence>MNDDAPLQVWKARRPVGRGLAAGRLILTKTHITFEPKGLAARVDGMRFSVATKHVAAIGTIEGQGGRFARKIERLCLTLGDGSQWEFVVDDLPEVVTVLGAAVPRRA</sequence>
<dbReference type="Proteomes" id="UP001500822">
    <property type="component" value="Unassembled WGS sequence"/>
</dbReference>
<evidence type="ECO:0000313" key="1">
    <source>
        <dbReference type="EMBL" id="GAA4743583.1"/>
    </source>
</evidence>
<evidence type="ECO:0000313" key="2">
    <source>
        <dbReference type="Proteomes" id="UP001500822"/>
    </source>
</evidence>
<accession>A0ABP8Z197</accession>
<protein>
    <recommendedName>
        <fullName evidence="3">GRAM domain-containing protein</fullName>
    </recommendedName>
</protein>